<comment type="similarity">
    <text evidence="2 5">Belongs to the GrpE family.</text>
</comment>
<dbReference type="SUPFAM" id="SSF58014">
    <property type="entry name" value="Coiled-coil domain of nucleotide exchange factor GrpE"/>
    <property type="match status" value="1"/>
</dbReference>
<dbReference type="GO" id="GO:0042803">
    <property type="term" value="F:protein homodimerization activity"/>
    <property type="evidence" value="ECO:0007669"/>
    <property type="project" value="InterPro"/>
</dbReference>
<sequence length="219" mass="24710">MSLLGSLYFRRLGAVFRLQPISRLVCSKLSSSPVDEVPPVSKANDHDPASSVESDQLTLLRTENEKLLSSHAELEDKYKRALAELENMRKRLMRQIDEAKMFGVQSFCKDLLDVADILTKATESVSSEELKPGVNPSFANLYEGLKLTEQQMLKVFERHRLVRITPVEGERFDPNIHEAVFQAPMQTGKEPNTVAVVTKVGYRLYDRTLRPAYVGVFGP</sequence>
<evidence type="ECO:0000256" key="5">
    <source>
        <dbReference type="RuleBase" id="RU004478"/>
    </source>
</evidence>
<dbReference type="PANTHER" id="PTHR21237">
    <property type="entry name" value="GRPE PROTEIN"/>
    <property type="match status" value="1"/>
</dbReference>
<dbReference type="HAMAP" id="MF_01151">
    <property type="entry name" value="GrpE"/>
    <property type="match status" value="1"/>
</dbReference>
<dbReference type="PROSITE" id="PS01071">
    <property type="entry name" value="GRPE"/>
    <property type="match status" value="1"/>
</dbReference>
<evidence type="ECO:0000256" key="4">
    <source>
        <dbReference type="RuleBase" id="RU000640"/>
    </source>
</evidence>
<dbReference type="GO" id="GO:0030150">
    <property type="term" value="P:protein import into mitochondrial matrix"/>
    <property type="evidence" value="ECO:0007669"/>
    <property type="project" value="TreeGrafter"/>
</dbReference>
<dbReference type="GO" id="GO:0051087">
    <property type="term" value="F:protein-folding chaperone binding"/>
    <property type="evidence" value="ECO:0007669"/>
    <property type="project" value="InterPro"/>
</dbReference>
<dbReference type="GO" id="GO:0000774">
    <property type="term" value="F:adenyl-nucleotide exchange factor activity"/>
    <property type="evidence" value="ECO:0007669"/>
    <property type="project" value="InterPro"/>
</dbReference>
<dbReference type="CDD" id="cd00446">
    <property type="entry name" value="GrpE"/>
    <property type="match status" value="1"/>
</dbReference>
<evidence type="ECO:0000256" key="7">
    <source>
        <dbReference type="SAM" id="MobiDB-lite"/>
    </source>
</evidence>
<organism evidence="8 9">
    <name type="scientific">Paragonimus heterotremus</name>
    <dbReference type="NCBI Taxonomy" id="100268"/>
    <lineage>
        <taxon>Eukaryota</taxon>
        <taxon>Metazoa</taxon>
        <taxon>Spiralia</taxon>
        <taxon>Lophotrochozoa</taxon>
        <taxon>Platyhelminthes</taxon>
        <taxon>Trematoda</taxon>
        <taxon>Digenea</taxon>
        <taxon>Plagiorchiida</taxon>
        <taxon>Troglotremata</taxon>
        <taxon>Troglotrematidae</taxon>
        <taxon>Paragonimus</taxon>
    </lineage>
</organism>
<feature type="compositionally biased region" description="Low complexity" evidence="7">
    <location>
        <begin position="31"/>
        <end position="41"/>
    </location>
</feature>
<dbReference type="AlphaFoldDB" id="A0A8J4T153"/>
<dbReference type="FunFam" id="2.30.22.10:FF:000002">
    <property type="entry name" value="GrpE protein homolog"/>
    <property type="match status" value="1"/>
</dbReference>
<reference evidence="8" key="1">
    <citation type="submission" date="2019-05" db="EMBL/GenBank/DDBJ databases">
        <title>Annotation for the trematode Paragonimus heterotremus.</title>
        <authorList>
            <person name="Choi Y.-J."/>
        </authorList>
    </citation>
    <scope>NUCLEOTIDE SEQUENCE</scope>
    <source>
        <strain evidence="8">LC</strain>
    </source>
</reference>
<dbReference type="Pfam" id="PF01025">
    <property type="entry name" value="GrpE"/>
    <property type="match status" value="1"/>
</dbReference>
<protein>
    <recommendedName>
        <fullName evidence="4">GrpE protein homolog</fullName>
    </recommendedName>
</protein>
<dbReference type="EMBL" id="LUCH01001201">
    <property type="protein sequence ID" value="KAF5403481.1"/>
    <property type="molecule type" value="Genomic_DNA"/>
</dbReference>
<dbReference type="Proteomes" id="UP000748531">
    <property type="component" value="Unassembled WGS sequence"/>
</dbReference>
<evidence type="ECO:0000256" key="2">
    <source>
        <dbReference type="ARBA" id="ARBA00009054"/>
    </source>
</evidence>
<dbReference type="InterPro" id="IPR000740">
    <property type="entry name" value="GrpE"/>
</dbReference>
<dbReference type="InterPro" id="IPR009012">
    <property type="entry name" value="GrpE_head"/>
</dbReference>
<evidence type="ECO:0000256" key="1">
    <source>
        <dbReference type="ARBA" id="ARBA00004305"/>
    </source>
</evidence>
<dbReference type="OrthoDB" id="201635at2759"/>
<evidence type="ECO:0000313" key="8">
    <source>
        <dbReference type="EMBL" id="KAF5403481.1"/>
    </source>
</evidence>
<dbReference type="GO" id="GO:0051082">
    <property type="term" value="F:unfolded protein binding"/>
    <property type="evidence" value="ECO:0007669"/>
    <property type="project" value="TreeGrafter"/>
</dbReference>
<evidence type="ECO:0000313" key="9">
    <source>
        <dbReference type="Proteomes" id="UP000748531"/>
    </source>
</evidence>
<dbReference type="Gene3D" id="3.90.20.20">
    <property type="match status" value="1"/>
</dbReference>
<keyword evidence="6" id="KW-0175">Coiled coil</keyword>
<comment type="function">
    <text evidence="4">Essential component of the PAM complex, a complex required for the translocation of transit peptide-containing proteins from the inner membrane into the mitochondrial matrix in an ATP-dependent manner.</text>
</comment>
<evidence type="ECO:0000256" key="3">
    <source>
        <dbReference type="ARBA" id="ARBA00023186"/>
    </source>
</evidence>
<dbReference type="PANTHER" id="PTHR21237:SF23">
    <property type="entry name" value="GRPE PROTEIN HOMOLOG, MITOCHONDRIAL"/>
    <property type="match status" value="1"/>
</dbReference>
<dbReference type="GO" id="GO:0006457">
    <property type="term" value="P:protein folding"/>
    <property type="evidence" value="ECO:0007669"/>
    <property type="project" value="InterPro"/>
</dbReference>
<proteinExistence type="inferred from homology"/>
<keyword evidence="4" id="KW-0496">Mitochondrion</keyword>
<gene>
    <name evidence="8" type="ORF">PHET_03153</name>
</gene>
<keyword evidence="3 4" id="KW-0143">Chaperone</keyword>
<comment type="subcellular location">
    <subcellularLocation>
        <location evidence="1 4">Mitochondrion matrix</location>
    </subcellularLocation>
</comment>
<dbReference type="GO" id="GO:0001405">
    <property type="term" value="C:PAM complex, Tim23 associated import motor"/>
    <property type="evidence" value="ECO:0007669"/>
    <property type="project" value="TreeGrafter"/>
</dbReference>
<name>A0A8J4T153_9TREM</name>
<comment type="caution">
    <text evidence="8">The sequence shown here is derived from an EMBL/GenBank/DDBJ whole genome shotgun (WGS) entry which is preliminary data.</text>
</comment>
<feature type="coiled-coil region" evidence="6">
    <location>
        <begin position="57"/>
        <end position="102"/>
    </location>
</feature>
<dbReference type="PRINTS" id="PR00773">
    <property type="entry name" value="GRPEPROTEIN"/>
</dbReference>
<dbReference type="Gene3D" id="2.30.22.10">
    <property type="entry name" value="Head domain of nucleotide exchange factor GrpE"/>
    <property type="match status" value="1"/>
</dbReference>
<dbReference type="SUPFAM" id="SSF51064">
    <property type="entry name" value="Head domain of nucleotide exchange factor GrpE"/>
    <property type="match status" value="1"/>
</dbReference>
<accession>A0A8J4T153</accession>
<dbReference type="InterPro" id="IPR013805">
    <property type="entry name" value="GrpE_CC"/>
</dbReference>
<keyword evidence="9" id="KW-1185">Reference proteome</keyword>
<evidence type="ECO:0000256" key="6">
    <source>
        <dbReference type="SAM" id="Coils"/>
    </source>
</evidence>
<feature type="region of interest" description="Disordered" evidence="7">
    <location>
        <begin position="31"/>
        <end position="55"/>
    </location>
</feature>